<protein>
    <recommendedName>
        <fullName evidence="6">Probable transcriptional regulatory protein CA834_08045</fullName>
    </recommendedName>
</protein>
<evidence type="ECO:0000256" key="3">
    <source>
        <dbReference type="ARBA" id="ARBA00023015"/>
    </source>
</evidence>
<keyword evidence="3 6" id="KW-0805">Transcription regulation</keyword>
<feature type="domain" description="TACO1/YebC-like N-terminal" evidence="8">
    <location>
        <begin position="4"/>
        <end position="73"/>
    </location>
</feature>
<evidence type="ECO:0000259" key="8">
    <source>
        <dbReference type="Pfam" id="PF20772"/>
    </source>
</evidence>
<accession>A0A265UT73</accession>
<dbReference type="GO" id="GO:0006355">
    <property type="term" value="P:regulation of DNA-templated transcription"/>
    <property type="evidence" value="ECO:0007669"/>
    <property type="project" value="UniProtKB-UniRule"/>
</dbReference>
<dbReference type="NCBIfam" id="NF009044">
    <property type="entry name" value="PRK12378.1"/>
    <property type="match status" value="1"/>
</dbReference>
<organism evidence="9 10">
    <name type="scientific">Winogradskyella aurantia</name>
    <dbReference type="NCBI Taxonomy" id="1915063"/>
    <lineage>
        <taxon>Bacteria</taxon>
        <taxon>Pseudomonadati</taxon>
        <taxon>Bacteroidota</taxon>
        <taxon>Flavobacteriia</taxon>
        <taxon>Flavobacteriales</taxon>
        <taxon>Flavobacteriaceae</taxon>
        <taxon>Winogradskyella</taxon>
    </lineage>
</organism>
<keyword evidence="5 6" id="KW-0804">Transcription</keyword>
<gene>
    <name evidence="9" type="ORF">CA834_08045</name>
</gene>
<dbReference type="OrthoDB" id="9781053at2"/>
<dbReference type="Gene3D" id="3.30.70.980">
    <property type="match status" value="2"/>
</dbReference>
<dbReference type="InterPro" id="IPR026564">
    <property type="entry name" value="Transcrip_reg_TACO1-like_dom3"/>
</dbReference>
<dbReference type="Gene3D" id="1.10.10.200">
    <property type="match status" value="1"/>
</dbReference>
<dbReference type="PANTHER" id="PTHR12532:SF6">
    <property type="entry name" value="TRANSCRIPTIONAL REGULATORY PROTEIN YEBC-RELATED"/>
    <property type="match status" value="1"/>
</dbReference>
<comment type="subcellular location">
    <subcellularLocation>
        <location evidence="6">Cytoplasm</location>
    </subcellularLocation>
</comment>
<dbReference type="NCBIfam" id="TIGR01033">
    <property type="entry name" value="YebC/PmpR family DNA-binding transcriptional regulator"/>
    <property type="match status" value="1"/>
</dbReference>
<evidence type="ECO:0000313" key="9">
    <source>
        <dbReference type="EMBL" id="OZV68422.1"/>
    </source>
</evidence>
<keyword evidence="2 6" id="KW-0963">Cytoplasm</keyword>
<dbReference type="InterPro" id="IPR029072">
    <property type="entry name" value="YebC-like"/>
</dbReference>
<sequence>MGRAFEFRKARKMKRWAAMSKAFTRIGKDIVMAVKEGGPDPDSNARLRAVIQNAKSVNMPKDNIERAIKRASDKNQGDYKEVVFEGYAPHGIAILIETATDNNTRTVANIRSYFNKCDGSLGVSGSVVFMFDHTCNFKINGDDLDLEELELELIDYGVEEIFEDTDEDEDGNEITSVMIYAPFESFGNIQSYLEEHNIEILSSGFERIPQVTKKLSAEQMEDVEKLLEKIEEDDDVQNVYHTMEEVTD</sequence>
<dbReference type="AlphaFoldDB" id="A0A265UT73"/>
<evidence type="ECO:0000256" key="5">
    <source>
        <dbReference type="ARBA" id="ARBA00023163"/>
    </source>
</evidence>
<dbReference type="Pfam" id="PF20772">
    <property type="entry name" value="TACO1_YebC_N"/>
    <property type="match status" value="1"/>
</dbReference>
<evidence type="ECO:0000256" key="2">
    <source>
        <dbReference type="ARBA" id="ARBA00022490"/>
    </source>
</evidence>
<dbReference type="GO" id="GO:0005829">
    <property type="term" value="C:cytosol"/>
    <property type="evidence" value="ECO:0007669"/>
    <property type="project" value="TreeGrafter"/>
</dbReference>
<dbReference type="Proteomes" id="UP000216840">
    <property type="component" value="Unassembled WGS sequence"/>
</dbReference>
<dbReference type="InterPro" id="IPR049083">
    <property type="entry name" value="TACO1_YebC_N"/>
</dbReference>
<keyword evidence="4 6" id="KW-0238">DNA-binding</keyword>
<dbReference type="InterPro" id="IPR002876">
    <property type="entry name" value="Transcrip_reg_TACO1-like"/>
</dbReference>
<reference evidence="9 10" key="1">
    <citation type="submission" date="2017-05" db="EMBL/GenBank/DDBJ databases">
        <title>The draft genome sequence of Idiomarina salinarum WNB302.</title>
        <authorList>
            <person name="Sun Y."/>
            <person name="Chen B."/>
            <person name="Du Z."/>
        </authorList>
    </citation>
    <scope>NUCLEOTIDE SEQUENCE [LARGE SCALE GENOMIC DNA]</scope>
    <source>
        <strain evidence="9 10">WNB302</strain>
    </source>
</reference>
<evidence type="ECO:0000256" key="1">
    <source>
        <dbReference type="ARBA" id="ARBA00008724"/>
    </source>
</evidence>
<name>A0A265UT73_9FLAO</name>
<dbReference type="GO" id="GO:0003677">
    <property type="term" value="F:DNA binding"/>
    <property type="evidence" value="ECO:0007669"/>
    <property type="project" value="UniProtKB-UniRule"/>
</dbReference>
<dbReference type="HAMAP" id="MF_00693">
    <property type="entry name" value="Transcrip_reg_TACO1"/>
    <property type="match status" value="1"/>
</dbReference>
<dbReference type="FunFam" id="1.10.10.200:FF:000004">
    <property type="entry name" value="Probable transcriptional regulatory protein BSBG_02618"/>
    <property type="match status" value="1"/>
</dbReference>
<evidence type="ECO:0000313" key="10">
    <source>
        <dbReference type="Proteomes" id="UP000216840"/>
    </source>
</evidence>
<evidence type="ECO:0000256" key="4">
    <source>
        <dbReference type="ARBA" id="ARBA00023125"/>
    </source>
</evidence>
<dbReference type="PANTHER" id="PTHR12532">
    <property type="entry name" value="TRANSLATIONAL ACTIVATOR OF CYTOCHROME C OXIDASE 1"/>
    <property type="match status" value="1"/>
</dbReference>
<dbReference type="InterPro" id="IPR048300">
    <property type="entry name" value="TACO1_YebC-like_2nd/3rd_dom"/>
</dbReference>
<keyword evidence="10" id="KW-1185">Reference proteome</keyword>
<evidence type="ECO:0000256" key="6">
    <source>
        <dbReference type="HAMAP-Rule" id="MF_00693"/>
    </source>
</evidence>
<dbReference type="SUPFAM" id="SSF75625">
    <property type="entry name" value="YebC-like"/>
    <property type="match status" value="1"/>
</dbReference>
<dbReference type="InterPro" id="IPR017856">
    <property type="entry name" value="Integrase-like_N"/>
</dbReference>
<comment type="similarity">
    <text evidence="1 6">Belongs to the TACO1 family.</text>
</comment>
<comment type="caution">
    <text evidence="9">The sequence shown here is derived from an EMBL/GenBank/DDBJ whole genome shotgun (WGS) entry which is preliminary data.</text>
</comment>
<feature type="domain" description="TACO1/YebC-like second and third" evidence="7">
    <location>
        <begin position="79"/>
        <end position="243"/>
    </location>
</feature>
<dbReference type="Pfam" id="PF01709">
    <property type="entry name" value="Transcrip_reg"/>
    <property type="match status" value="1"/>
</dbReference>
<dbReference type="RefSeq" id="WP_094968187.1">
    <property type="nucleotide sequence ID" value="NZ_NGJN01000004.1"/>
</dbReference>
<proteinExistence type="inferred from homology"/>
<evidence type="ECO:0000259" key="7">
    <source>
        <dbReference type="Pfam" id="PF01709"/>
    </source>
</evidence>
<dbReference type="EMBL" id="NGJN01000004">
    <property type="protein sequence ID" value="OZV68422.1"/>
    <property type="molecule type" value="Genomic_DNA"/>
</dbReference>